<name>A0A1H9PF77_9ACTN</name>
<gene>
    <name evidence="3" type="ORF">SAMN05216446_0916</name>
    <name evidence="2" type="ORF">SAMN05216447_11124</name>
</gene>
<sequence length="134" mass="15083">MNDFMNKVQDFMRGRNGADELSLACIELMVILAIINIFANNLVISLLMLALLAYAIFRVVSTDINQRRKESMAFAEFAGPVRPFITNPVAAVKDARAYKHATCPNCHQKVRVPRGKGHIRITCPRCKQKFDSKS</sequence>
<evidence type="ECO:0000313" key="2">
    <source>
        <dbReference type="EMBL" id="SEH66771.1"/>
    </source>
</evidence>
<dbReference type="RefSeq" id="WP_234970840.1">
    <property type="nucleotide sequence ID" value="NZ_FNWT01000011.1"/>
</dbReference>
<evidence type="ECO:0000313" key="5">
    <source>
        <dbReference type="Proteomes" id="UP000199135"/>
    </source>
</evidence>
<accession>A0A1H9PF77</accession>
<dbReference type="Proteomes" id="UP000199135">
    <property type="component" value="Unassembled WGS sequence"/>
</dbReference>
<keyword evidence="1" id="KW-0472">Membrane</keyword>
<organism evidence="3 4">
    <name type="scientific">Parafannyhessea umbonata</name>
    <dbReference type="NCBI Taxonomy" id="604330"/>
    <lineage>
        <taxon>Bacteria</taxon>
        <taxon>Bacillati</taxon>
        <taxon>Actinomycetota</taxon>
        <taxon>Coriobacteriia</taxon>
        <taxon>Coriobacteriales</taxon>
        <taxon>Atopobiaceae</taxon>
        <taxon>Parafannyhessea</taxon>
    </lineage>
</organism>
<reference evidence="4 5" key="2">
    <citation type="submission" date="2016-10" db="EMBL/GenBank/DDBJ databases">
        <authorList>
            <person name="Varghese N."/>
            <person name="Submissions S."/>
        </authorList>
    </citation>
    <scope>NUCLEOTIDE SEQUENCE [LARGE SCALE GENOMIC DNA]</scope>
    <source>
        <strain evidence="4">KHGC19</strain>
        <strain evidence="2 5">WCP15</strain>
    </source>
</reference>
<dbReference type="Gene3D" id="2.30.30.380">
    <property type="entry name" value="Zn-finger domain of Sec23/24"/>
    <property type="match status" value="1"/>
</dbReference>
<feature type="transmembrane region" description="Helical" evidence="1">
    <location>
        <begin position="21"/>
        <end position="38"/>
    </location>
</feature>
<dbReference type="AlphaFoldDB" id="A0A1H9PF77"/>
<evidence type="ECO:0000313" key="4">
    <source>
        <dbReference type="Proteomes" id="UP000199128"/>
    </source>
</evidence>
<keyword evidence="1" id="KW-1133">Transmembrane helix</keyword>
<evidence type="ECO:0000256" key="1">
    <source>
        <dbReference type="SAM" id="Phobius"/>
    </source>
</evidence>
<feature type="transmembrane region" description="Helical" evidence="1">
    <location>
        <begin position="44"/>
        <end position="61"/>
    </location>
</feature>
<proteinExistence type="predicted"/>
<dbReference type="Proteomes" id="UP000199128">
    <property type="component" value="Unassembled WGS sequence"/>
</dbReference>
<dbReference type="EMBL" id="FNWT01000011">
    <property type="protein sequence ID" value="SEH66771.1"/>
    <property type="molecule type" value="Genomic_DNA"/>
</dbReference>
<protein>
    <submittedName>
        <fullName evidence="3">Uncharacterized protein</fullName>
    </submittedName>
</protein>
<evidence type="ECO:0000313" key="3">
    <source>
        <dbReference type="EMBL" id="SER46874.1"/>
    </source>
</evidence>
<keyword evidence="1" id="KW-0812">Transmembrane</keyword>
<keyword evidence="5" id="KW-1185">Reference proteome</keyword>
<reference evidence="3" key="1">
    <citation type="submission" date="2016-10" db="EMBL/GenBank/DDBJ databases">
        <authorList>
            <person name="de Groot N.N."/>
        </authorList>
    </citation>
    <scope>NUCLEOTIDE SEQUENCE [LARGE SCALE GENOMIC DNA]</scope>
    <source>
        <strain evidence="3">KHGC19</strain>
    </source>
</reference>
<dbReference type="EMBL" id="FOGP01000003">
    <property type="protein sequence ID" value="SER46874.1"/>
    <property type="molecule type" value="Genomic_DNA"/>
</dbReference>